<dbReference type="PANTHER" id="PTHR21485:SF3">
    <property type="entry name" value="N-ACYLNEURAMINATE CYTIDYLYLTRANSFERASE"/>
    <property type="match status" value="1"/>
</dbReference>
<reference evidence="8 9" key="1">
    <citation type="journal article" date="2013" name="J. Bacteriol.">
        <title>Roles of HynAB and Ech, the only two hydrogenases found in the model sulfate reducer Desulfovibrio gigas.</title>
        <authorList>
            <person name="Morais-Silva F.O."/>
            <person name="Santos C.I."/>
            <person name="Rodrigues R."/>
            <person name="Pereira I.A."/>
            <person name="Rodrigues-Pousada C."/>
        </authorList>
    </citation>
    <scope>NUCLEOTIDE SEQUENCE [LARGE SCALE GENOMIC DNA]</scope>
    <source>
        <strain evidence="9">ATCC 19364 / DSM 1382 / NCIMB 9332 / VKM B-1759</strain>
    </source>
</reference>
<dbReference type="FunFam" id="3.40.50.1000:FF:000029">
    <property type="entry name" value="3-deoxy-D-manno-octulosonate 8-phosphate phosphatase KdsC"/>
    <property type="match status" value="1"/>
</dbReference>
<sequence length="189" mass="20710">MRPVLHGNPAIRRARALGAARHVRLLVLDVDGVLTDGRLLYEEAGPVGKAFHAQDGLGMKAAQAQGLHIAVISGLDSPVVARRVHELGVEEYYPGHRHKVEALQLALDRYGLDWPQAAYLGDDWVDLAVMQRVGLPMAVADAQPECLRQALWIGRRPGGRGAAREAIRFILQAQGRLDKAVASFIHKER</sequence>
<dbReference type="RefSeq" id="WP_021761150.1">
    <property type="nucleotide sequence ID" value="NC_022444.1"/>
</dbReference>
<name>T2GE46_MEGG1</name>
<evidence type="ECO:0000256" key="7">
    <source>
        <dbReference type="PIRSR" id="PIRSR006118-2"/>
    </source>
</evidence>
<comment type="similarity">
    <text evidence="2">Belongs to the KdsC family.</text>
</comment>
<dbReference type="STRING" id="1121448.DGI_2419"/>
<dbReference type="HOGENOM" id="CLU_106694_0_1_7"/>
<evidence type="ECO:0000256" key="2">
    <source>
        <dbReference type="ARBA" id="ARBA00005893"/>
    </source>
</evidence>
<accession>T2GE46</accession>
<dbReference type="InterPro" id="IPR036412">
    <property type="entry name" value="HAD-like_sf"/>
</dbReference>
<evidence type="ECO:0000256" key="6">
    <source>
        <dbReference type="ARBA" id="ARBA00022842"/>
    </source>
</evidence>
<dbReference type="InterPro" id="IPR050793">
    <property type="entry name" value="CMP-NeuNAc_synthase"/>
</dbReference>
<dbReference type="SUPFAM" id="SSF56784">
    <property type="entry name" value="HAD-like"/>
    <property type="match status" value="1"/>
</dbReference>
<evidence type="ECO:0000256" key="1">
    <source>
        <dbReference type="ARBA" id="ARBA00001946"/>
    </source>
</evidence>
<dbReference type="EMBL" id="CP006585">
    <property type="protein sequence ID" value="AGW14167.1"/>
    <property type="molecule type" value="Genomic_DNA"/>
</dbReference>
<evidence type="ECO:0000256" key="5">
    <source>
        <dbReference type="ARBA" id="ARBA00022801"/>
    </source>
</evidence>
<dbReference type="SFLD" id="SFLDG01136">
    <property type="entry name" value="C1.6:_Phosphoserine_Phosphatas"/>
    <property type="match status" value="1"/>
</dbReference>
<dbReference type="NCBIfam" id="TIGR01670">
    <property type="entry name" value="KdsC-phosphatas"/>
    <property type="match status" value="1"/>
</dbReference>
<dbReference type="GO" id="GO:0016788">
    <property type="term" value="F:hydrolase activity, acting on ester bonds"/>
    <property type="evidence" value="ECO:0007669"/>
    <property type="project" value="InterPro"/>
</dbReference>
<dbReference type="eggNOG" id="COG1778">
    <property type="taxonomic scope" value="Bacteria"/>
</dbReference>
<dbReference type="PIRSF" id="PIRSF006118">
    <property type="entry name" value="KDO8-P_Ptase"/>
    <property type="match status" value="1"/>
</dbReference>
<dbReference type="InterPro" id="IPR010023">
    <property type="entry name" value="KdsC_fam"/>
</dbReference>
<dbReference type="Pfam" id="PF08282">
    <property type="entry name" value="Hydrolase_3"/>
    <property type="match status" value="1"/>
</dbReference>
<dbReference type="InterPro" id="IPR023214">
    <property type="entry name" value="HAD_sf"/>
</dbReference>
<keyword evidence="5" id="KW-0378">Hydrolase</keyword>
<keyword evidence="4 7" id="KW-0479">Metal-binding</keyword>
<dbReference type="PATRIC" id="fig|1121448.10.peg.2371"/>
<dbReference type="GO" id="GO:0046872">
    <property type="term" value="F:metal ion binding"/>
    <property type="evidence" value="ECO:0007669"/>
    <property type="project" value="UniProtKB-KW"/>
</dbReference>
<organism evidence="8 9">
    <name type="scientific">Megalodesulfovibrio gigas (strain ATCC 19364 / DSM 1382 / NCIMB 9332 / VKM B-1759)</name>
    <name type="common">Desulfovibrio gigas</name>
    <dbReference type="NCBI Taxonomy" id="1121448"/>
    <lineage>
        <taxon>Bacteria</taxon>
        <taxon>Pseudomonadati</taxon>
        <taxon>Thermodesulfobacteriota</taxon>
        <taxon>Desulfovibrionia</taxon>
        <taxon>Desulfovibrionales</taxon>
        <taxon>Desulfovibrionaceae</taxon>
        <taxon>Megalodesulfovibrio</taxon>
    </lineage>
</organism>
<dbReference type="SFLD" id="SFLDG01138">
    <property type="entry name" value="C1.6.2:_Deoxy-d-mannose-octulo"/>
    <property type="match status" value="1"/>
</dbReference>
<dbReference type="Gene3D" id="3.40.50.1000">
    <property type="entry name" value="HAD superfamily/HAD-like"/>
    <property type="match status" value="1"/>
</dbReference>
<dbReference type="GO" id="GO:0008781">
    <property type="term" value="F:N-acylneuraminate cytidylyltransferase activity"/>
    <property type="evidence" value="ECO:0007669"/>
    <property type="project" value="TreeGrafter"/>
</dbReference>
<dbReference type="Proteomes" id="UP000016587">
    <property type="component" value="Chromosome"/>
</dbReference>
<keyword evidence="6 7" id="KW-0460">Magnesium</keyword>
<keyword evidence="9" id="KW-1185">Reference proteome</keyword>
<reference evidence="9" key="2">
    <citation type="submission" date="2013-07" db="EMBL/GenBank/DDBJ databases">
        <authorList>
            <person name="Morais-Silva F.O."/>
            <person name="Rezende A.M."/>
            <person name="Pimentel C."/>
            <person name="Resende D.M."/>
            <person name="Santos C.I."/>
            <person name="Clemente C."/>
            <person name="de Oliveira L.M."/>
            <person name="da Silva S.M."/>
            <person name="Costa D.A."/>
            <person name="Varela-Raposo A."/>
            <person name="Horacio E.C.A."/>
            <person name="Matos M."/>
            <person name="Flores O."/>
            <person name="Ruiz J.C."/>
            <person name="Rodrigues-Pousada C."/>
        </authorList>
    </citation>
    <scope>NUCLEOTIDE SEQUENCE [LARGE SCALE GENOMIC DNA]</scope>
    <source>
        <strain evidence="9">ATCC 19364 / DSM 1382 / NCIMB 9332 / VKM B-1759</strain>
    </source>
</reference>
<evidence type="ECO:0000256" key="3">
    <source>
        <dbReference type="ARBA" id="ARBA00011881"/>
    </source>
</evidence>
<evidence type="ECO:0000313" key="8">
    <source>
        <dbReference type="EMBL" id="AGW14167.1"/>
    </source>
</evidence>
<dbReference type="PANTHER" id="PTHR21485">
    <property type="entry name" value="HAD SUPERFAMILY MEMBERS CMAS AND KDSC"/>
    <property type="match status" value="1"/>
</dbReference>
<dbReference type="OrthoDB" id="9805604at2"/>
<comment type="subunit">
    <text evidence="3">Homotetramer.</text>
</comment>
<evidence type="ECO:0000256" key="4">
    <source>
        <dbReference type="ARBA" id="ARBA00022723"/>
    </source>
</evidence>
<feature type="binding site" evidence="7">
    <location>
        <position position="122"/>
    </location>
    <ligand>
        <name>Mg(2+)</name>
        <dbReference type="ChEBI" id="CHEBI:18420"/>
    </ligand>
</feature>
<feature type="binding site" evidence="7">
    <location>
        <position position="29"/>
    </location>
    <ligand>
        <name>Mg(2+)</name>
        <dbReference type="ChEBI" id="CHEBI:18420"/>
    </ligand>
</feature>
<proteinExistence type="inferred from homology"/>
<evidence type="ECO:0000313" key="9">
    <source>
        <dbReference type="Proteomes" id="UP000016587"/>
    </source>
</evidence>
<dbReference type="AlphaFoldDB" id="T2GE46"/>
<feature type="binding site" evidence="7">
    <location>
        <position position="31"/>
    </location>
    <ligand>
        <name>substrate</name>
    </ligand>
</feature>
<dbReference type="CDD" id="cd01630">
    <property type="entry name" value="HAD_KDO-like"/>
    <property type="match status" value="1"/>
</dbReference>
<protein>
    <submittedName>
        <fullName evidence="8">Putative 3-deoxy-D-manno-octulosonate 8-phosphate phosphatase, YrbI family</fullName>
    </submittedName>
</protein>
<dbReference type="SFLD" id="SFLDS00003">
    <property type="entry name" value="Haloacid_Dehalogenase"/>
    <property type="match status" value="1"/>
</dbReference>
<dbReference type="KEGG" id="dgg:DGI_2419"/>
<gene>
    <name evidence="8" type="ORF">DGI_2419</name>
</gene>
<comment type="cofactor">
    <cofactor evidence="1 7">
        <name>Mg(2+)</name>
        <dbReference type="ChEBI" id="CHEBI:18420"/>
    </cofactor>
</comment>